<keyword evidence="6" id="KW-0238">DNA-binding</keyword>
<dbReference type="GO" id="GO:0008233">
    <property type="term" value="F:peptidase activity"/>
    <property type="evidence" value="ECO:0007669"/>
    <property type="project" value="UniProtKB-KW"/>
</dbReference>
<evidence type="ECO:0000256" key="5">
    <source>
        <dbReference type="ARBA" id="ARBA00023124"/>
    </source>
</evidence>
<dbReference type="GO" id="GO:0003697">
    <property type="term" value="F:single-stranded DNA binding"/>
    <property type="evidence" value="ECO:0007669"/>
    <property type="project" value="InterPro"/>
</dbReference>
<dbReference type="EMBL" id="DWWI01000151">
    <property type="protein sequence ID" value="HJC43401.1"/>
    <property type="molecule type" value="Genomic_DNA"/>
</dbReference>
<keyword evidence="3" id="KW-0227">DNA damage</keyword>
<evidence type="ECO:0000256" key="1">
    <source>
        <dbReference type="ARBA" id="ARBA00008136"/>
    </source>
</evidence>
<comment type="similarity">
    <text evidence="1 8">Belongs to the SOS response-associated peptidase family.</text>
</comment>
<gene>
    <name evidence="9" type="ORF">H9756_06935</name>
</gene>
<dbReference type="GO" id="GO:0006508">
    <property type="term" value="P:proteolysis"/>
    <property type="evidence" value="ECO:0007669"/>
    <property type="project" value="UniProtKB-KW"/>
</dbReference>
<dbReference type="GO" id="GO:0016829">
    <property type="term" value="F:lyase activity"/>
    <property type="evidence" value="ECO:0007669"/>
    <property type="project" value="UniProtKB-KW"/>
</dbReference>
<keyword evidence="5" id="KW-0190">Covalent protein-DNA linkage</keyword>
<evidence type="ECO:0000256" key="4">
    <source>
        <dbReference type="ARBA" id="ARBA00022801"/>
    </source>
</evidence>
<keyword evidence="7" id="KW-0456">Lyase</keyword>
<proteinExistence type="inferred from homology"/>
<keyword evidence="2 8" id="KW-0645">Protease</keyword>
<organism evidence="9 10">
    <name type="scientific">Candidatus Mediterraneibacter gallistercoris</name>
    <dbReference type="NCBI Taxonomy" id="2838671"/>
    <lineage>
        <taxon>Bacteria</taxon>
        <taxon>Bacillati</taxon>
        <taxon>Bacillota</taxon>
        <taxon>Clostridia</taxon>
        <taxon>Lachnospirales</taxon>
        <taxon>Lachnospiraceae</taxon>
        <taxon>Mediterraneibacter</taxon>
    </lineage>
</organism>
<reference evidence="9" key="2">
    <citation type="submission" date="2021-04" db="EMBL/GenBank/DDBJ databases">
        <authorList>
            <person name="Gilroy R."/>
        </authorList>
    </citation>
    <scope>NUCLEOTIDE SEQUENCE</scope>
    <source>
        <strain evidence="9">CHK165-2605</strain>
    </source>
</reference>
<evidence type="ECO:0000313" key="10">
    <source>
        <dbReference type="Proteomes" id="UP000823895"/>
    </source>
</evidence>
<dbReference type="Pfam" id="PF02586">
    <property type="entry name" value="SRAP"/>
    <property type="match status" value="1"/>
</dbReference>
<accession>A0A9D2P349</accession>
<evidence type="ECO:0000313" key="9">
    <source>
        <dbReference type="EMBL" id="HJC43401.1"/>
    </source>
</evidence>
<dbReference type="Proteomes" id="UP000823895">
    <property type="component" value="Unassembled WGS sequence"/>
</dbReference>
<evidence type="ECO:0000256" key="8">
    <source>
        <dbReference type="RuleBase" id="RU364100"/>
    </source>
</evidence>
<sequence>MCGRYYMSDDAIWEIERRTGMPLFQLWREWRDGTRDICPSQYAIIFRAEKGHLDAEKMRWGFPGFQGNGLLINARAESALQKKTYRDSVLNRRCVIPAKGFYEWNSSKEKFAFESAESPVIFLAGCFNWFESEQDFSEIQTSGTAASRVEERFVILTTEARGRAAQIHERMPLLLRADEIRAWIFDDGKTEQFLHREPKEVLECKTDYEQLILF</sequence>
<dbReference type="Gene3D" id="3.90.1680.10">
    <property type="entry name" value="SOS response associated peptidase-like"/>
    <property type="match status" value="1"/>
</dbReference>
<dbReference type="PANTHER" id="PTHR13604">
    <property type="entry name" value="DC12-RELATED"/>
    <property type="match status" value="1"/>
</dbReference>
<dbReference type="AlphaFoldDB" id="A0A9D2P349"/>
<keyword evidence="4 8" id="KW-0378">Hydrolase</keyword>
<dbReference type="InterPro" id="IPR003738">
    <property type="entry name" value="SRAP"/>
</dbReference>
<protein>
    <recommendedName>
        <fullName evidence="8">Abasic site processing protein</fullName>
        <ecNumber evidence="8">3.4.-.-</ecNumber>
    </recommendedName>
</protein>
<dbReference type="EC" id="3.4.-.-" evidence="8"/>
<evidence type="ECO:0000256" key="2">
    <source>
        <dbReference type="ARBA" id="ARBA00022670"/>
    </source>
</evidence>
<dbReference type="InterPro" id="IPR036590">
    <property type="entry name" value="SRAP-like"/>
</dbReference>
<dbReference type="SUPFAM" id="SSF143081">
    <property type="entry name" value="BB1717-like"/>
    <property type="match status" value="1"/>
</dbReference>
<evidence type="ECO:0000256" key="7">
    <source>
        <dbReference type="ARBA" id="ARBA00023239"/>
    </source>
</evidence>
<comment type="caution">
    <text evidence="9">The sequence shown here is derived from an EMBL/GenBank/DDBJ whole genome shotgun (WGS) entry which is preliminary data.</text>
</comment>
<name>A0A9D2P349_9FIRM</name>
<evidence type="ECO:0000256" key="3">
    <source>
        <dbReference type="ARBA" id="ARBA00022763"/>
    </source>
</evidence>
<reference evidence="9" key="1">
    <citation type="journal article" date="2021" name="PeerJ">
        <title>Extensive microbial diversity within the chicken gut microbiome revealed by metagenomics and culture.</title>
        <authorList>
            <person name="Gilroy R."/>
            <person name="Ravi A."/>
            <person name="Getino M."/>
            <person name="Pursley I."/>
            <person name="Horton D.L."/>
            <person name="Alikhan N.F."/>
            <person name="Baker D."/>
            <person name="Gharbi K."/>
            <person name="Hall N."/>
            <person name="Watson M."/>
            <person name="Adriaenssens E.M."/>
            <person name="Foster-Nyarko E."/>
            <person name="Jarju S."/>
            <person name="Secka A."/>
            <person name="Antonio M."/>
            <person name="Oren A."/>
            <person name="Chaudhuri R.R."/>
            <person name="La Ragione R."/>
            <person name="Hildebrand F."/>
            <person name="Pallen M.J."/>
        </authorList>
    </citation>
    <scope>NUCLEOTIDE SEQUENCE</scope>
    <source>
        <strain evidence="9">CHK165-2605</strain>
    </source>
</reference>
<dbReference type="PANTHER" id="PTHR13604:SF0">
    <property type="entry name" value="ABASIC SITE PROCESSING PROTEIN HMCES"/>
    <property type="match status" value="1"/>
</dbReference>
<evidence type="ECO:0000256" key="6">
    <source>
        <dbReference type="ARBA" id="ARBA00023125"/>
    </source>
</evidence>
<dbReference type="GO" id="GO:0106300">
    <property type="term" value="P:protein-DNA covalent cross-linking repair"/>
    <property type="evidence" value="ECO:0007669"/>
    <property type="project" value="InterPro"/>
</dbReference>